<gene>
    <name evidence="8" type="ORF">GCM10009838_40550</name>
</gene>
<evidence type="ECO:0000256" key="4">
    <source>
        <dbReference type="RuleBase" id="RU000675"/>
    </source>
</evidence>
<sequence length="762" mass="81376">MRRRHFLAAGVITPLAVQWPMTPARAAATNSFTFASDGSAFLLNGQPFQIRSGEMHPARIPVEYWQHRIQMAKAMGLNTISIYLMWNYLEEKQGTFDLTTDRRDFAKFIGLCQQEGMWVLLRPGPYVCGEWDLGGLPSYLLANNPIALRVNSSSDPHYMAAVTRYVNAVAPVIKPLMIADGGPILMVQVENEYASYGSDATYMAQIQQLWINAGITGPFYTEDGLSQVESTHTNVSGGAIALSGGDASGISSCRTAFPKVPAMAGEVYPGWLTHWGESSMAGPSDLSGTLTGLMNAKDSFNLYMVHGGTSFGYWAGANANNDGSGYQADVTSYDYSAPITEQGRPTAAYTTYRNLLAGYVGALPAIPAPKPTLTLTGSQAPTPTVYASLWDNLPAPLPSSQTVNPQPMEMYGQNSGFMLYRKSVTGSGALVVTSVHDYATVFLGGKYQGGYSRPSVSSSYATPLKVTTGSSLTLPTGGGTLDILVEGMGRTNFGHGLVDRKGITQQVTLGGTTLQNWQTYALPVDESYVAGLRTTITDASRPGLFFRAAFTLTSVGDTYLDMSGWTKGLVWVNGHHLGRYWSIGPQHALFCPATWLTTGTNEVLVLDLHQTAGAAIPFHATLNNAYTLTNRASGKVLDDANASTTPGNQLIQWTANGGTNQQWRLTDLGNGVTTLTNVLSGLLADDANVSTADGNPIIQWPANGGTNQQWKPVATDSGYVKLVNMLSGKVMGVTGDSTADGAAIVQQTDTGSSSQQWILTPV</sequence>
<dbReference type="PROSITE" id="PS01182">
    <property type="entry name" value="GLYCOSYL_HYDROL_F35"/>
    <property type="match status" value="1"/>
</dbReference>
<dbReference type="InterPro" id="IPR019801">
    <property type="entry name" value="Glyco_hydro_35_CS"/>
</dbReference>
<protein>
    <recommendedName>
        <fullName evidence="4">Beta-galactosidase</fullName>
        <ecNumber evidence="4">3.2.1.23</ecNumber>
    </recommendedName>
</protein>
<dbReference type="InterPro" id="IPR035992">
    <property type="entry name" value="Ricin_B-like_lectins"/>
</dbReference>
<dbReference type="InterPro" id="IPR031330">
    <property type="entry name" value="Gly_Hdrlase_35_cat"/>
</dbReference>
<dbReference type="PRINTS" id="PR00742">
    <property type="entry name" value="GLHYDRLASE35"/>
</dbReference>
<dbReference type="SUPFAM" id="SSF51445">
    <property type="entry name" value="(Trans)glycosidases"/>
    <property type="match status" value="1"/>
</dbReference>
<dbReference type="Pfam" id="PF21467">
    <property type="entry name" value="BetaGal_gal-bd"/>
    <property type="match status" value="1"/>
</dbReference>
<dbReference type="EMBL" id="BAAAQM010000022">
    <property type="protein sequence ID" value="GAA1976159.1"/>
    <property type="molecule type" value="Genomic_DNA"/>
</dbReference>
<dbReference type="Pfam" id="PF14200">
    <property type="entry name" value="RicinB_lectin_2"/>
    <property type="match status" value="2"/>
</dbReference>
<dbReference type="PROSITE" id="PS50231">
    <property type="entry name" value="RICIN_B_LECTIN"/>
    <property type="match status" value="1"/>
</dbReference>
<feature type="chain" id="PRO_5046962730" description="Beta-galactosidase" evidence="6">
    <location>
        <begin position="27"/>
        <end position="762"/>
    </location>
</feature>
<organism evidence="8 9">
    <name type="scientific">Catenulispora subtropica</name>
    <dbReference type="NCBI Taxonomy" id="450798"/>
    <lineage>
        <taxon>Bacteria</taxon>
        <taxon>Bacillati</taxon>
        <taxon>Actinomycetota</taxon>
        <taxon>Actinomycetes</taxon>
        <taxon>Catenulisporales</taxon>
        <taxon>Catenulisporaceae</taxon>
        <taxon>Catenulispora</taxon>
    </lineage>
</organism>
<evidence type="ECO:0000259" key="7">
    <source>
        <dbReference type="SMART" id="SM00458"/>
    </source>
</evidence>
<dbReference type="InterPro" id="IPR048912">
    <property type="entry name" value="BetaGal1-like_ABD1"/>
</dbReference>
<feature type="signal peptide" evidence="6">
    <location>
        <begin position="1"/>
        <end position="26"/>
    </location>
</feature>
<dbReference type="EC" id="3.2.1.23" evidence="4"/>
<dbReference type="SUPFAM" id="SSF50370">
    <property type="entry name" value="Ricin B-like lectins"/>
    <property type="match status" value="1"/>
</dbReference>
<feature type="domain" description="Ricin B lectin" evidence="7">
    <location>
        <begin position="624"/>
        <end position="760"/>
    </location>
</feature>
<evidence type="ECO:0000313" key="8">
    <source>
        <dbReference type="EMBL" id="GAA1976159.1"/>
    </source>
</evidence>
<evidence type="ECO:0000256" key="2">
    <source>
        <dbReference type="ARBA" id="ARBA00022801"/>
    </source>
</evidence>
<dbReference type="Proteomes" id="UP001499854">
    <property type="component" value="Unassembled WGS sequence"/>
</dbReference>
<dbReference type="InterPro" id="IPR017853">
    <property type="entry name" value="GH"/>
</dbReference>
<keyword evidence="6" id="KW-0732">Signal</keyword>
<evidence type="ECO:0000256" key="5">
    <source>
        <dbReference type="RuleBase" id="RU003679"/>
    </source>
</evidence>
<comment type="similarity">
    <text evidence="1 5">Belongs to the glycosyl hydrolase 35 family.</text>
</comment>
<comment type="caution">
    <text evidence="8">The sequence shown here is derived from an EMBL/GenBank/DDBJ whole genome shotgun (WGS) entry which is preliminary data.</text>
</comment>
<dbReference type="Gene3D" id="2.60.120.260">
    <property type="entry name" value="Galactose-binding domain-like"/>
    <property type="match status" value="2"/>
</dbReference>
<dbReference type="InterPro" id="IPR048913">
    <property type="entry name" value="BetaGal_gal-bd"/>
</dbReference>
<evidence type="ECO:0000256" key="3">
    <source>
        <dbReference type="ARBA" id="ARBA00023295"/>
    </source>
</evidence>
<dbReference type="Gene3D" id="2.80.10.50">
    <property type="match status" value="3"/>
</dbReference>
<dbReference type="InterPro" id="IPR001944">
    <property type="entry name" value="Glycoside_Hdrlase_35"/>
</dbReference>
<dbReference type="Gene3D" id="3.20.20.80">
    <property type="entry name" value="Glycosidases"/>
    <property type="match status" value="1"/>
</dbReference>
<dbReference type="Pfam" id="PF01301">
    <property type="entry name" value="Glyco_hydro_35"/>
    <property type="match status" value="1"/>
</dbReference>
<evidence type="ECO:0000256" key="6">
    <source>
        <dbReference type="SAM" id="SignalP"/>
    </source>
</evidence>
<dbReference type="Pfam" id="PF21317">
    <property type="entry name" value="BetaGal_ABD_1"/>
    <property type="match status" value="1"/>
</dbReference>
<keyword evidence="3 4" id="KW-0326">Glycosidase</keyword>
<dbReference type="InterPro" id="IPR000772">
    <property type="entry name" value="Ricin_B_lectin"/>
</dbReference>
<keyword evidence="2 4" id="KW-0378">Hydrolase</keyword>
<dbReference type="SMART" id="SM00458">
    <property type="entry name" value="RICIN"/>
    <property type="match status" value="1"/>
</dbReference>
<proteinExistence type="inferred from homology"/>
<evidence type="ECO:0000313" key="9">
    <source>
        <dbReference type="Proteomes" id="UP001499854"/>
    </source>
</evidence>
<dbReference type="PANTHER" id="PTHR23421">
    <property type="entry name" value="BETA-GALACTOSIDASE RELATED"/>
    <property type="match status" value="1"/>
</dbReference>
<keyword evidence="9" id="KW-1185">Reference proteome</keyword>
<evidence type="ECO:0000256" key="1">
    <source>
        <dbReference type="ARBA" id="ARBA00009809"/>
    </source>
</evidence>
<dbReference type="InterPro" id="IPR008979">
    <property type="entry name" value="Galactose-bd-like_sf"/>
</dbReference>
<name>A0ABN2RWK7_9ACTN</name>
<comment type="catalytic activity">
    <reaction evidence="4">
        <text>Hydrolysis of terminal non-reducing beta-D-galactose residues in beta-D-galactosides.</text>
        <dbReference type="EC" id="3.2.1.23"/>
    </reaction>
</comment>
<accession>A0ABN2RWK7</accession>
<dbReference type="SUPFAM" id="SSF49785">
    <property type="entry name" value="Galactose-binding domain-like"/>
    <property type="match status" value="1"/>
</dbReference>
<reference evidence="8 9" key="1">
    <citation type="journal article" date="2019" name="Int. J. Syst. Evol. Microbiol.">
        <title>The Global Catalogue of Microorganisms (GCM) 10K type strain sequencing project: providing services to taxonomists for standard genome sequencing and annotation.</title>
        <authorList>
            <consortium name="The Broad Institute Genomics Platform"/>
            <consortium name="The Broad Institute Genome Sequencing Center for Infectious Disease"/>
            <person name="Wu L."/>
            <person name="Ma J."/>
        </authorList>
    </citation>
    <scope>NUCLEOTIDE SEQUENCE [LARGE SCALE GENOMIC DNA]</scope>
    <source>
        <strain evidence="8 9">JCM 16013</strain>
    </source>
</reference>